<dbReference type="Proteomes" id="UP000228380">
    <property type="component" value="Chromosome 2"/>
</dbReference>
<dbReference type="Pfam" id="PF14432">
    <property type="entry name" value="DYW_deaminase"/>
    <property type="match status" value="1"/>
</dbReference>
<dbReference type="Pfam" id="PF20431">
    <property type="entry name" value="E_motif"/>
    <property type="match status" value="1"/>
</dbReference>
<evidence type="ECO:0000256" key="2">
    <source>
        <dbReference type="PROSITE-ProRule" id="PRU00708"/>
    </source>
</evidence>
<sequence>MHSLPICVPTQIPKLAPMDQMIAANQPPLSPLLSFQTKPIPKPTVRHLANSPPKQTTAASTTLEQTKQLHARLIRSQFDYSNPLPGLPLAPHSSPPAQLNFLVTSYIKNSGPAAALRLYAYMRKTGTGLDNFTVPSVLKACAQLSRIRQGMEIHGFALKAGLDWDVFVHNSLMQMYSECERVDSAIRVFNEMPERDVVSWSTMIKTFTRSKSFDEAIDLVGEMFLLNIKPSDITMISMLSLFADIADLKKGRPLHTYLIKNGEAGSTNVNAITALIDMYVKCGSVSVARRVFDRMTTKSIASWSAMIAGCIRCRELEAAVELFGKMRQENVSPNEITMLSLVTECGQTGALELGKWLHACMLRNGFRMSVVLATTLVDMYCKCGDMRSAKALFDSTNEKDVMTWTAMISGYAWVNDIEEAFDLFGQMKDVDIRPNEVTMVNLLSLCAKAGALGRGRWVHAFIDKQGIESDVVLATALVDMYAKCGDIDAAYMVFSRATDKDVCMWNAMLNGLAVNGHGDKAIKLFSQMEREGIKPNDVTFIGILRACSHAGLVVEGRQFFNRMDHDYGLGPKIEHYGCMVDLLGRAGKLDEAHELINGMPFKPNVVIWGALLAACKVHKKPSLGEVAANNLLKLEPYNSGYRILLSNIYAMNHRWDEVAEVRKAMKDTGLKKTPGISSIEVNGSVHEFVMGDESHPENEKIQLMVAEMQGELKRAGYVADTSGIFLNIDEEEKETVLAYHSEKLAMAFGLIRSAPCTPIRIVKNLRVCDDCHAATKLLSKIYRRVIIVRDRNRFHRFSEGSCSCNDYW</sequence>
<keyword evidence="4" id="KW-1185">Reference proteome</keyword>
<dbReference type="InterPro" id="IPR032867">
    <property type="entry name" value="DYW_dom"/>
</dbReference>
<dbReference type="PANTHER" id="PTHR47926:SF490">
    <property type="entry name" value="REPEAT-LIKE SUPERFAMILY PROTEIN, PUTATIVE-RELATED"/>
    <property type="match status" value="1"/>
</dbReference>
<gene>
    <name evidence="5" type="primary">LOC103715478</name>
</gene>
<feature type="domain" description="DYW" evidence="3">
    <location>
        <begin position="716"/>
        <end position="808"/>
    </location>
</feature>
<dbReference type="PROSITE" id="PS51375">
    <property type="entry name" value="PPR"/>
    <property type="match status" value="5"/>
</dbReference>
<dbReference type="GO" id="GO:0003723">
    <property type="term" value="F:RNA binding"/>
    <property type="evidence" value="ECO:0007669"/>
    <property type="project" value="InterPro"/>
</dbReference>
<protein>
    <submittedName>
        <fullName evidence="5">Pentatricopeptide repeat-containing protein At1g08070, chloroplastic-like</fullName>
    </submittedName>
</protein>
<dbReference type="KEGG" id="pda:103715478"/>
<dbReference type="GO" id="GO:0031425">
    <property type="term" value="P:chloroplast RNA processing"/>
    <property type="evidence" value="ECO:0007669"/>
    <property type="project" value="UniProtKB-ARBA"/>
</dbReference>
<feature type="repeat" description="PPR" evidence="2">
    <location>
        <begin position="501"/>
        <end position="535"/>
    </location>
</feature>
<reference evidence="5" key="2">
    <citation type="submission" date="2025-08" db="UniProtKB">
        <authorList>
            <consortium name="RefSeq"/>
        </authorList>
    </citation>
    <scope>IDENTIFICATION</scope>
    <source>
        <tissue evidence="5">Young leaves</tissue>
    </source>
</reference>
<dbReference type="FunFam" id="1.25.40.10:FF:000344">
    <property type="entry name" value="Pentatricopeptide repeat-containing protein"/>
    <property type="match status" value="1"/>
</dbReference>
<dbReference type="FunFam" id="1.25.40.10:FF:000231">
    <property type="entry name" value="Pentatricopeptide repeat-containing protein chloroplastic"/>
    <property type="match status" value="1"/>
</dbReference>
<name>A0A8B7CL35_PHODC</name>
<dbReference type="OrthoDB" id="1871818at2759"/>
<evidence type="ECO:0000313" key="5">
    <source>
        <dbReference type="RefSeq" id="XP_008801333.3"/>
    </source>
</evidence>
<dbReference type="InterPro" id="IPR046848">
    <property type="entry name" value="E_motif"/>
</dbReference>
<reference evidence="4" key="1">
    <citation type="journal article" date="2019" name="Nat. Commun.">
        <title>Genome-wide association mapping of date palm fruit traits.</title>
        <authorList>
            <person name="Hazzouri K.M."/>
            <person name="Gros-Balthazard M."/>
            <person name="Flowers J.M."/>
            <person name="Copetti D."/>
            <person name="Lemansour A."/>
            <person name="Lebrun M."/>
            <person name="Masmoudi K."/>
            <person name="Ferrand S."/>
            <person name="Dhar M.I."/>
            <person name="Fresquez Z.A."/>
            <person name="Rosas U."/>
            <person name="Zhang J."/>
            <person name="Talag J."/>
            <person name="Lee S."/>
            <person name="Kudrna D."/>
            <person name="Powell R.F."/>
            <person name="Leitch I.J."/>
            <person name="Krueger R.R."/>
            <person name="Wing R.A."/>
            <person name="Amiri K.M.A."/>
            <person name="Purugganan M.D."/>
        </authorList>
    </citation>
    <scope>NUCLEOTIDE SEQUENCE [LARGE SCALE GENOMIC DNA]</scope>
    <source>
        <strain evidence="4">cv. Khalas</strain>
    </source>
</reference>
<dbReference type="GO" id="GO:0009451">
    <property type="term" value="P:RNA modification"/>
    <property type="evidence" value="ECO:0007669"/>
    <property type="project" value="InterPro"/>
</dbReference>
<dbReference type="RefSeq" id="XP_008801333.3">
    <property type="nucleotide sequence ID" value="XM_008803111.3"/>
</dbReference>
<feature type="repeat" description="PPR" evidence="2">
    <location>
        <begin position="196"/>
        <end position="230"/>
    </location>
</feature>
<keyword evidence="1" id="KW-0677">Repeat</keyword>
<dbReference type="FunFam" id="1.25.40.10:FF:000396">
    <property type="entry name" value="Pentatricopeptide repeat-containing protein At2g36730"/>
    <property type="match status" value="1"/>
</dbReference>
<dbReference type="NCBIfam" id="TIGR00756">
    <property type="entry name" value="PPR"/>
    <property type="match status" value="6"/>
</dbReference>
<accession>A0A8B7CL35</accession>
<dbReference type="FunFam" id="1.25.40.10:FF:000031">
    <property type="entry name" value="Pentatricopeptide repeat-containing protein mitochondrial"/>
    <property type="match status" value="1"/>
</dbReference>
<evidence type="ECO:0000313" key="4">
    <source>
        <dbReference type="Proteomes" id="UP000228380"/>
    </source>
</evidence>
<dbReference type="FunFam" id="1.25.40.10:FF:001050">
    <property type="entry name" value="Pentatricopeptide repeat-containing protein At2g33760"/>
    <property type="match status" value="1"/>
</dbReference>
<dbReference type="GeneID" id="103715478"/>
<proteinExistence type="predicted"/>
<dbReference type="Pfam" id="PF01535">
    <property type="entry name" value="PPR"/>
    <property type="match status" value="4"/>
</dbReference>
<dbReference type="Gene3D" id="1.25.40.10">
    <property type="entry name" value="Tetratricopeptide repeat domain"/>
    <property type="match status" value="4"/>
</dbReference>
<organism evidence="4 5">
    <name type="scientific">Phoenix dactylifera</name>
    <name type="common">Date palm</name>
    <dbReference type="NCBI Taxonomy" id="42345"/>
    <lineage>
        <taxon>Eukaryota</taxon>
        <taxon>Viridiplantae</taxon>
        <taxon>Streptophyta</taxon>
        <taxon>Embryophyta</taxon>
        <taxon>Tracheophyta</taxon>
        <taxon>Spermatophyta</taxon>
        <taxon>Magnoliopsida</taxon>
        <taxon>Liliopsida</taxon>
        <taxon>Arecaceae</taxon>
        <taxon>Coryphoideae</taxon>
        <taxon>Phoeniceae</taxon>
        <taxon>Phoenix</taxon>
    </lineage>
</organism>
<dbReference type="AlphaFoldDB" id="A0A8B7CL35"/>
<evidence type="ECO:0000259" key="3">
    <source>
        <dbReference type="Pfam" id="PF14432"/>
    </source>
</evidence>
<feature type="repeat" description="PPR" evidence="2">
    <location>
        <begin position="400"/>
        <end position="434"/>
    </location>
</feature>
<dbReference type="InterPro" id="IPR011990">
    <property type="entry name" value="TPR-like_helical_dom_sf"/>
</dbReference>
<dbReference type="InterPro" id="IPR002885">
    <property type="entry name" value="PPR_rpt"/>
</dbReference>
<feature type="repeat" description="PPR" evidence="2">
    <location>
        <begin position="299"/>
        <end position="333"/>
    </location>
</feature>
<dbReference type="PANTHER" id="PTHR47926">
    <property type="entry name" value="PENTATRICOPEPTIDE REPEAT-CONTAINING PROTEIN"/>
    <property type="match status" value="1"/>
</dbReference>
<dbReference type="InterPro" id="IPR046960">
    <property type="entry name" value="PPR_At4g14850-like_plant"/>
</dbReference>
<evidence type="ECO:0000256" key="1">
    <source>
        <dbReference type="ARBA" id="ARBA00022737"/>
    </source>
</evidence>
<dbReference type="GO" id="GO:0008270">
    <property type="term" value="F:zinc ion binding"/>
    <property type="evidence" value="ECO:0007669"/>
    <property type="project" value="InterPro"/>
</dbReference>
<feature type="repeat" description="PPR" evidence="2">
    <location>
        <begin position="165"/>
        <end position="195"/>
    </location>
</feature>
<dbReference type="Pfam" id="PF13041">
    <property type="entry name" value="PPR_2"/>
    <property type="match status" value="4"/>
</dbReference>